<dbReference type="AlphaFoldDB" id="A0AAU9JR55"/>
<proteinExistence type="predicted"/>
<evidence type="ECO:0000313" key="2">
    <source>
        <dbReference type="Proteomes" id="UP001162131"/>
    </source>
</evidence>
<dbReference type="SUPFAM" id="SSF53822">
    <property type="entry name" value="Periplasmic binding protein-like I"/>
    <property type="match status" value="1"/>
</dbReference>
<gene>
    <name evidence="1" type="ORF">BSTOLATCC_MIC45501</name>
</gene>
<dbReference type="EMBL" id="CAJZBQ010000045">
    <property type="protein sequence ID" value="CAG9328042.1"/>
    <property type="molecule type" value="Genomic_DNA"/>
</dbReference>
<accession>A0AAU9JR55</accession>
<organism evidence="1 2">
    <name type="scientific">Blepharisma stoltei</name>
    <dbReference type="NCBI Taxonomy" id="1481888"/>
    <lineage>
        <taxon>Eukaryota</taxon>
        <taxon>Sar</taxon>
        <taxon>Alveolata</taxon>
        <taxon>Ciliophora</taxon>
        <taxon>Postciliodesmatophora</taxon>
        <taxon>Heterotrichea</taxon>
        <taxon>Heterotrichida</taxon>
        <taxon>Blepharismidae</taxon>
        <taxon>Blepharisma</taxon>
    </lineage>
</organism>
<dbReference type="Proteomes" id="UP001162131">
    <property type="component" value="Unassembled WGS sequence"/>
</dbReference>
<keyword evidence="2" id="KW-1185">Reference proteome</keyword>
<dbReference type="InterPro" id="IPR028082">
    <property type="entry name" value="Peripla_BP_I"/>
</dbReference>
<protein>
    <recommendedName>
        <fullName evidence="3">Receptor ligand binding region domain-containing protein</fullName>
    </recommendedName>
</protein>
<reference evidence="1" key="1">
    <citation type="submission" date="2021-09" db="EMBL/GenBank/DDBJ databases">
        <authorList>
            <consortium name="AG Swart"/>
            <person name="Singh M."/>
            <person name="Singh A."/>
            <person name="Seah K."/>
            <person name="Emmerich C."/>
        </authorList>
    </citation>
    <scope>NUCLEOTIDE SEQUENCE</scope>
    <source>
        <strain evidence="1">ATCC30299</strain>
    </source>
</reference>
<sequence length="288" mass="33095">MFKLFVFLGIAASQFTIVPVLYSQYTSPFLINYFKSTTDCSDLNDERCKIASQFRFKVYEVSDSSDLESIFMGSDTIIMYDGCASLGLTTLINEYARKLGFLQLIIGYASEKTLPYVFYTDYSYKSYVNAALSIAKTYKIEKAIVIISSEFSEMDFSNNEGIEIVAQLIISQAATYEYIIWLFSKKLKQLGAKLFYFKTNPEISKLIQKALVEADMNKEDYLYIYMQEAAWSAYIEGSMLLEGKWFHSTDIFNYIDNLVYWGSVIVYGLLADNPVHGSYSGYFSYKWN</sequence>
<name>A0AAU9JR55_9CILI</name>
<evidence type="ECO:0000313" key="1">
    <source>
        <dbReference type="EMBL" id="CAG9328042.1"/>
    </source>
</evidence>
<evidence type="ECO:0008006" key="3">
    <source>
        <dbReference type="Google" id="ProtNLM"/>
    </source>
</evidence>
<comment type="caution">
    <text evidence="1">The sequence shown here is derived from an EMBL/GenBank/DDBJ whole genome shotgun (WGS) entry which is preliminary data.</text>
</comment>